<evidence type="ECO:0000256" key="3">
    <source>
        <dbReference type="ARBA" id="ARBA00023110"/>
    </source>
</evidence>
<evidence type="ECO:0000256" key="6">
    <source>
        <dbReference type="SAM" id="SignalP"/>
    </source>
</evidence>
<evidence type="ECO:0000313" key="8">
    <source>
        <dbReference type="EMBL" id="TKD13263.1"/>
    </source>
</evidence>
<comment type="caution">
    <text evidence="8">The sequence shown here is derived from an EMBL/GenBank/DDBJ whole genome shotgun (WGS) entry which is preliminary data.</text>
</comment>
<dbReference type="EC" id="5.2.1.8" evidence="2"/>
<dbReference type="SUPFAM" id="SSF54534">
    <property type="entry name" value="FKBP-like"/>
    <property type="match status" value="1"/>
</dbReference>
<dbReference type="EMBL" id="SSMQ01000001">
    <property type="protein sequence ID" value="TKD13263.1"/>
    <property type="molecule type" value="Genomic_DNA"/>
</dbReference>
<keyword evidence="9" id="KW-1185">Reference proteome</keyword>
<dbReference type="RefSeq" id="WP_136927079.1">
    <property type="nucleotide sequence ID" value="NZ_SSMQ01000001.1"/>
</dbReference>
<evidence type="ECO:0000256" key="5">
    <source>
        <dbReference type="PROSITE-ProRule" id="PRU00278"/>
    </source>
</evidence>
<evidence type="ECO:0000313" key="9">
    <source>
        <dbReference type="Proteomes" id="UP000309215"/>
    </source>
</evidence>
<organism evidence="8 9">
    <name type="scientific">Polyangium fumosum</name>
    <dbReference type="NCBI Taxonomy" id="889272"/>
    <lineage>
        <taxon>Bacteria</taxon>
        <taxon>Pseudomonadati</taxon>
        <taxon>Myxococcota</taxon>
        <taxon>Polyangia</taxon>
        <taxon>Polyangiales</taxon>
        <taxon>Polyangiaceae</taxon>
        <taxon>Polyangium</taxon>
    </lineage>
</organism>
<evidence type="ECO:0000256" key="1">
    <source>
        <dbReference type="ARBA" id="ARBA00000971"/>
    </source>
</evidence>
<keyword evidence="6" id="KW-0732">Signal</keyword>
<keyword evidence="4 5" id="KW-0413">Isomerase</keyword>
<protein>
    <recommendedName>
        <fullName evidence="2">peptidylprolyl isomerase</fullName>
        <ecNumber evidence="2">5.2.1.8</ecNumber>
    </recommendedName>
</protein>
<dbReference type="AlphaFoldDB" id="A0A4V5PNP4"/>
<dbReference type="OrthoDB" id="14196at2"/>
<sequence length="168" mass="18234">MAALAGRVSVLLALAFVCPACTSLATGPDWTGGGLETIGPARAAEREAVEERERQRLARLPTRIGARHILVMHQRSQQRPEDVTRTRDEAKQKAQECLRALRSGAAWASVVTECSDEPGAGDRGGDLGQFERGAMVKAFSDAAFELQVNEISEVVETAYGFHIIQRTE</sequence>
<dbReference type="InterPro" id="IPR000297">
    <property type="entry name" value="PPIase_PpiC"/>
</dbReference>
<evidence type="ECO:0000256" key="2">
    <source>
        <dbReference type="ARBA" id="ARBA00013194"/>
    </source>
</evidence>
<dbReference type="PANTHER" id="PTHR10657">
    <property type="entry name" value="PEPTIDYL-PROLYL CIS-TRANS ISOMERASE"/>
    <property type="match status" value="1"/>
</dbReference>
<feature type="signal peptide" evidence="6">
    <location>
        <begin position="1"/>
        <end position="25"/>
    </location>
</feature>
<dbReference type="Gene3D" id="3.10.50.40">
    <property type="match status" value="1"/>
</dbReference>
<dbReference type="Proteomes" id="UP000309215">
    <property type="component" value="Unassembled WGS sequence"/>
</dbReference>
<feature type="domain" description="PpiC" evidence="7">
    <location>
        <begin position="61"/>
        <end position="168"/>
    </location>
</feature>
<proteinExistence type="predicted"/>
<dbReference type="InterPro" id="IPR051370">
    <property type="entry name" value="PPIase_Pin1"/>
</dbReference>
<dbReference type="PANTHER" id="PTHR10657:SF4">
    <property type="entry name" value="PEPTIDYL-PROLYL CIS-TRANS ISOMERASE-RELATED"/>
    <property type="match status" value="1"/>
</dbReference>
<evidence type="ECO:0000259" key="7">
    <source>
        <dbReference type="PROSITE" id="PS50198"/>
    </source>
</evidence>
<dbReference type="Pfam" id="PF13616">
    <property type="entry name" value="Rotamase_3"/>
    <property type="match status" value="1"/>
</dbReference>
<feature type="chain" id="PRO_5020754506" description="peptidylprolyl isomerase" evidence="6">
    <location>
        <begin position="26"/>
        <end position="168"/>
    </location>
</feature>
<keyword evidence="3 5" id="KW-0697">Rotamase</keyword>
<dbReference type="GO" id="GO:0003755">
    <property type="term" value="F:peptidyl-prolyl cis-trans isomerase activity"/>
    <property type="evidence" value="ECO:0007669"/>
    <property type="project" value="UniProtKB-KW"/>
</dbReference>
<reference evidence="8 9" key="1">
    <citation type="submission" date="2019-04" db="EMBL/GenBank/DDBJ databases">
        <authorList>
            <person name="Li Y."/>
            <person name="Wang J."/>
        </authorList>
    </citation>
    <scope>NUCLEOTIDE SEQUENCE [LARGE SCALE GENOMIC DNA]</scope>
    <source>
        <strain evidence="8 9">DSM 14668</strain>
    </source>
</reference>
<dbReference type="InterPro" id="IPR046357">
    <property type="entry name" value="PPIase_dom_sf"/>
</dbReference>
<accession>A0A4V5PNP4</accession>
<comment type="catalytic activity">
    <reaction evidence="1">
        <text>[protein]-peptidylproline (omega=180) = [protein]-peptidylproline (omega=0)</text>
        <dbReference type="Rhea" id="RHEA:16237"/>
        <dbReference type="Rhea" id="RHEA-COMP:10747"/>
        <dbReference type="Rhea" id="RHEA-COMP:10748"/>
        <dbReference type="ChEBI" id="CHEBI:83833"/>
        <dbReference type="ChEBI" id="CHEBI:83834"/>
        <dbReference type="EC" id="5.2.1.8"/>
    </reaction>
</comment>
<dbReference type="PROSITE" id="PS50198">
    <property type="entry name" value="PPIC_PPIASE_2"/>
    <property type="match status" value="1"/>
</dbReference>
<evidence type="ECO:0000256" key="4">
    <source>
        <dbReference type="ARBA" id="ARBA00023235"/>
    </source>
</evidence>
<gene>
    <name evidence="8" type="ORF">E8A74_01560</name>
</gene>
<name>A0A4V5PNP4_9BACT</name>